<evidence type="ECO:0000256" key="2">
    <source>
        <dbReference type="SAM" id="Phobius"/>
    </source>
</evidence>
<keyword evidence="2" id="KW-1133">Transmembrane helix</keyword>
<keyword evidence="2" id="KW-0472">Membrane</keyword>
<sequence length="628" mass="69981">MSAEKQTNDTLTAGSKESVKSPKGWIRWSGLGVFAALITAILALGYFSFTLVLKNQLEHYASQAWGAKIEIGSLDLGLMPLELGVQNLQITDPEHPMENILEIKRVGASLNFYHLVVGRTVIEDVFFNDLALHQPRKTSGALPKKIKKEAAADAQEAKKSTGIALPKMALPNPDEILKRESLQTVETANDIERQLNDVEQTWAKLQDNLPSDQTLQSYQKRLNELTQGDLSDYKNFAAKKEAFEQLKSELEGKKQSIEKASQLLQTQLPKIQQQVAALKSMPQKDFNRLMDKYAMNQTGLSNVTYLLFGPQIQQWTDTGLKWYRKAEPFITKLKAMQAERAAEEAKAKAQAPQRALGEEVAFKEYDPQPDFIIKRVDISGDMKWGRLEAKATQVTFDHPSSKLPILFNVKATPKGQPNALSIKGQSNFVTPGAPVNQADFSWPAYQIKQWAILKDDTLPVTMNQAVVDAAGQVSLVGLDKVDALINLEYQKVDMVVSGSKSDDVSRYIAPIFKEVNQFNVKADITGSVTSPDIGAKSNLDQLLSKAFNKALNKEVAQVKTQLRQELNARLEQELGPINQQLKGLLGEQLSLQKDSQDIEKMLSAKLEDQVKKETEKAVGEELKKLFKF</sequence>
<gene>
    <name evidence="3" type="ORF">GHNINEIG_02102</name>
</gene>
<dbReference type="NCBIfam" id="TIGR03545">
    <property type="entry name" value="TIGR03545 family protein"/>
    <property type="match status" value="1"/>
</dbReference>
<evidence type="ECO:0000256" key="1">
    <source>
        <dbReference type="SAM" id="Coils"/>
    </source>
</evidence>
<keyword evidence="2" id="KW-0812">Transmembrane</keyword>
<evidence type="ECO:0000313" key="4">
    <source>
        <dbReference type="Proteomes" id="UP000296201"/>
    </source>
</evidence>
<name>A0A4P7P1N5_9GAMM</name>
<dbReference type="EMBL" id="CP032096">
    <property type="protein sequence ID" value="QBZ84027.1"/>
    <property type="molecule type" value="Genomic_DNA"/>
</dbReference>
<organism evidence="3 4">
    <name type="scientific">Hydrogenovibrio crunogenus</name>
    <dbReference type="NCBI Taxonomy" id="39765"/>
    <lineage>
        <taxon>Bacteria</taxon>
        <taxon>Pseudomonadati</taxon>
        <taxon>Pseudomonadota</taxon>
        <taxon>Gammaproteobacteria</taxon>
        <taxon>Thiotrichales</taxon>
        <taxon>Piscirickettsiaceae</taxon>
        <taxon>Hydrogenovibrio</taxon>
    </lineage>
</organism>
<dbReference type="OrthoDB" id="5752177at2"/>
<feature type="coiled-coil region" evidence="1">
    <location>
        <begin position="233"/>
        <end position="267"/>
    </location>
</feature>
<proteinExistence type="predicted"/>
<feature type="transmembrane region" description="Helical" evidence="2">
    <location>
        <begin position="25"/>
        <end position="49"/>
    </location>
</feature>
<keyword evidence="1" id="KW-0175">Coiled coil</keyword>
<evidence type="ECO:0000313" key="3">
    <source>
        <dbReference type="EMBL" id="QBZ84027.1"/>
    </source>
</evidence>
<dbReference type="RefSeq" id="WP_135796597.1">
    <property type="nucleotide sequence ID" value="NZ_CP032096.1"/>
</dbReference>
<reference evidence="3 4" key="1">
    <citation type="submission" date="2018-08" db="EMBL/GenBank/DDBJ databases">
        <title>Horizontal acquisition of hydrogen conversion ability and other habitat adaptations in Hydrogenovibrio crunogenus strains.</title>
        <authorList>
            <person name="Gonnella G."/>
            <person name="Adam N."/>
            <person name="Perner M."/>
        </authorList>
    </citation>
    <scope>NUCLEOTIDE SEQUENCE [LARGE SCALE GENOMIC DNA]</scope>
    <source>
        <strain evidence="3 4">SP-41</strain>
    </source>
</reference>
<accession>A0A4P7P1N5</accession>
<dbReference type="InterPro" id="IPR019934">
    <property type="entry name" value="CHP03545"/>
</dbReference>
<dbReference type="Proteomes" id="UP000296201">
    <property type="component" value="Chromosome"/>
</dbReference>
<keyword evidence="4" id="KW-1185">Reference proteome</keyword>
<protein>
    <submittedName>
        <fullName evidence="3">TIGR03545 family protein</fullName>
    </submittedName>
</protein>
<dbReference type="AlphaFoldDB" id="A0A4P7P1N5"/>